<dbReference type="SMART" id="SM00382">
    <property type="entry name" value="AAA"/>
    <property type="match status" value="1"/>
</dbReference>
<name>A0A4Q1HLU4_9BURK</name>
<evidence type="ECO:0000256" key="7">
    <source>
        <dbReference type="ARBA" id="ARBA00022989"/>
    </source>
</evidence>
<evidence type="ECO:0000313" key="12">
    <source>
        <dbReference type="EMBL" id="RXN91453.1"/>
    </source>
</evidence>
<dbReference type="PROSITE" id="PS50893">
    <property type="entry name" value="ABC_TRANSPORTER_2"/>
    <property type="match status" value="1"/>
</dbReference>
<dbReference type="Pfam" id="PF06472">
    <property type="entry name" value="ABC_membrane_2"/>
    <property type="match status" value="1"/>
</dbReference>
<dbReference type="InterPro" id="IPR036640">
    <property type="entry name" value="ABC1_TM_sf"/>
</dbReference>
<dbReference type="InterPro" id="IPR011527">
    <property type="entry name" value="ABC1_TM_dom"/>
</dbReference>
<dbReference type="EMBL" id="PYAL01000002">
    <property type="protein sequence ID" value="RXN91453.1"/>
    <property type="molecule type" value="Genomic_DNA"/>
</dbReference>
<dbReference type="SUPFAM" id="SSF90123">
    <property type="entry name" value="ABC transporter transmembrane region"/>
    <property type="match status" value="1"/>
</dbReference>
<evidence type="ECO:0000256" key="5">
    <source>
        <dbReference type="ARBA" id="ARBA00022741"/>
    </source>
</evidence>
<dbReference type="InterPro" id="IPR017871">
    <property type="entry name" value="ABC_transporter-like_CS"/>
</dbReference>
<dbReference type="Proteomes" id="UP000290849">
    <property type="component" value="Unassembled WGS sequence"/>
</dbReference>
<sequence length="591" mass="66020">MNSASIQERGGAAGPGRLGAQAPGSWALIKPYWFSEERHRARGMLLLVVLLNLGIVYVNVRINTWFASFYDAIEKHDFPAFKHLLLVFTVLAFLFIFMSTAQIYVRQGLEFRWRQWLTDVYLARWLRGDTYYRLERDHTFDNPDQRIAEDLRSLASNTLALSLDLLSTVVTFFSFVTILWILSGTLSFTLFGHGVGIPGYMVWVAIAYAVVGSWIIQKVSGGLVGVNYRQQRVEADFRVLLVRLRQNAEQIAFYEGGAIEGSRARVAFGAIRANWREVMRYTKRLMLASSIYGQAALIFPMMAAAPRYFAGAFTIGVLMRLNDAFGQVSTACSWFINSYSTLADWRATVNRLREFSWRLDEPEHSGLRLADGAEVRAAGLRVSRPDGRPLAVPADFDIQPGERWLVRGPSGSGKSTLLRTLAGLWPHAAGEVTMPDRTGMGDARLALFLPQVSYVPDGELKDALCYPDHADDHDDADCARVLRDCRLDDYVELLHARDAWGQRLSPGEKQRLSFARALLLKPAFLFLDEATSSLDGDMENDLYQALVKQLPRTAIISVAHRDALARFHTHELRVGPGAGVGDLATVGHALA</sequence>
<keyword evidence="13" id="KW-1185">Reference proteome</keyword>
<feature type="transmembrane region" description="Helical" evidence="9">
    <location>
        <begin position="188"/>
        <end position="211"/>
    </location>
</feature>
<gene>
    <name evidence="12" type="ORF">C7R54_09925</name>
</gene>
<dbReference type="Gene3D" id="3.40.50.300">
    <property type="entry name" value="P-loop containing nucleotide triphosphate hydrolases"/>
    <property type="match status" value="1"/>
</dbReference>
<evidence type="ECO:0000256" key="9">
    <source>
        <dbReference type="SAM" id="Phobius"/>
    </source>
</evidence>
<feature type="domain" description="ABC transmembrane type-1" evidence="11">
    <location>
        <begin position="46"/>
        <end position="344"/>
    </location>
</feature>
<keyword evidence="8 9" id="KW-0472">Membrane</keyword>
<comment type="caution">
    <text evidence="12">The sequence shown here is derived from an EMBL/GenBank/DDBJ whole genome shotgun (WGS) entry which is preliminary data.</text>
</comment>
<dbReference type="CDD" id="cd03223">
    <property type="entry name" value="ABCD_peroxisomal_ALDP"/>
    <property type="match status" value="1"/>
</dbReference>
<protein>
    <submittedName>
        <fullName evidence="12">ABC transporter ATP-binding protein</fullName>
    </submittedName>
</protein>
<keyword evidence="6 12" id="KW-0067">ATP-binding</keyword>
<dbReference type="GO" id="GO:0140359">
    <property type="term" value="F:ABC-type transporter activity"/>
    <property type="evidence" value="ECO:0007669"/>
    <property type="project" value="InterPro"/>
</dbReference>
<feature type="domain" description="ABC transporter" evidence="10">
    <location>
        <begin position="375"/>
        <end position="589"/>
    </location>
</feature>
<evidence type="ECO:0000256" key="4">
    <source>
        <dbReference type="ARBA" id="ARBA00022692"/>
    </source>
</evidence>
<dbReference type="PROSITE" id="PS00211">
    <property type="entry name" value="ABC_TRANSPORTER_1"/>
    <property type="match status" value="1"/>
</dbReference>
<dbReference type="InterPro" id="IPR050835">
    <property type="entry name" value="ABC_transporter_sub-D"/>
</dbReference>
<dbReference type="PROSITE" id="PS50929">
    <property type="entry name" value="ABC_TM1F"/>
    <property type="match status" value="1"/>
</dbReference>
<keyword evidence="4 9" id="KW-0812">Transmembrane</keyword>
<dbReference type="RefSeq" id="WP_129150007.1">
    <property type="nucleotide sequence ID" value="NZ_JBHSDO010000013.1"/>
</dbReference>
<evidence type="ECO:0000259" key="10">
    <source>
        <dbReference type="PROSITE" id="PS50893"/>
    </source>
</evidence>
<feature type="transmembrane region" description="Helical" evidence="9">
    <location>
        <begin position="285"/>
        <end position="305"/>
    </location>
</feature>
<comment type="subcellular location">
    <subcellularLocation>
        <location evidence="1">Cell membrane</location>
        <topology evidence="1">Multi-pass membrane protein</topology>
    </subcellularLocation>
</comment>
<dbReference type="OrthoDB" id="9810134at2"/>
<dbReference type="InterPro" id="IPR003593">
    <property type="entry name" value="AAA+_ATPase"/>
</dbReference>
<dbReference type="GO" id="GO:0005886">
    <property type="term" value="C:plasma membrane"/>
    <property type="evidence" value="ECO:0007669"/>
    <property type="project" value="UniProtKB-SubCell"/>
</dbReference>
<accession>A0A4Q1HLU4</accession>
<evidence type="ECO:0000256" key="1">
    <source>
        <dbReference type="ARBA" id="ARBA00004651"/>
    </source>
</evidence>
<feature type="transmembrane region" description="Helical" evidence="9">
    <location>
        <begin position="80"/>
        <end position="105"/>
    </location>
</feature>
<dbReference type="Gene3D" id="1.20.1560.10">
    <property type="entry name" value="ABC transporter type 1, transmembrane domain"/>
    <property type="match status" value="1"/>
</dbReference>
<reference evidence="12 13" key="1">
    <citation type="journal article" date="2017" name="Int. J. Syst. Evol. Microbiol.">
        <title>Achromobacter aloeverae sp. nov., isolated from the root of Aloe vera (L.) Burm.f.</title>
        <authorList>
            <person name="Kuncharoen N."/>
            <person name="Muramatsu Y."/>
            <person name="Shibata C."/>
            <person name="Kamakura Y."/>
            <person name="Nakagawa Y."/>
            <person name="Tanasupawat S."/>
        </authorList>
    </citation>
    <scope>NUCLEOTIDE SEQUENCE [LARGE SCALE GENOMIC DNA]</scope>
    <source>
        <strain evidence="12 13">AVA-1</strain>
    </source>
</reference>
<dbReference type="Pfam" id="PF00005">
    <property type="entry name" value="ABC_tran"/>
    <property type="match status" value="1"/>
</dbReference>
<feature type="transmembrane region" description="Helical" evidence="9">
    <location>
        <begin position="159"/>
        <end position="182"/>
    </location>
</feature>
<evidence type="ECO:0000256" key="2">
    <source>
        <dbReference type="ARBA" id="ARBA00022448"/>
    </source>
</evidence>
<dbReference type="AlphaFoldDB" id="A0A4Q1HLU4"/>
<evidence type="ECO:0000259" key="11">
    <source>
        <dbReference type="PROSITE" id="PS50929"/>
    </source>
</evidence>
<evidence type="ECO:0000313" key="13">
    <source>
        <dbReference type="Proteomes" id="UP000290849"/>
    </source>
</evidence>
<dbReference type="GO" id="GO:0005524">
    <property type="term" value="F:ATP binding"/>
    <property type="evidence" value="ECO:0007669"/>
    <property type="project" value="UniProtKB-KW"/>
</dbReference>
<dbReference type="SUPFAM" id="SSF52540">
    <property type="entry name" value="P-loop containing nucleoside triphosphate hydrolases"/>
    <property type="match status" value="1"/>
</dbReference>
<dbReference type="InterPro" id="IPR003439">
    <property type="entry name" value="ABC_transporter-like_ATP-bd"/>
</dbReference>
<keyword evidence="3" id="KW-1003">Cell membrane</keyword>
<evidence type="ECO:0000256" key="3">
    <source>
        <dbReference type="ARBA" id="ARBA00022475"/>
    </source>
</evidence>
<dbReference type="InterPro" id="IPR027417">
    <property type="entry name" value="P-loop_NTPase"/>
</dbReference>
<evidence type="ECO:0000256" key="6">
    <source>
        <dbReference type="ARBA" id="ARBA00022840"/>
    </source>
</evidence>
<dbReference type="GO" id="GO:0016887">
    <property type="term" value="F:ATP hydrolysis activity"/>
    <property type="evidence" value="ECO:0007669"/>
    <property type="project" value="InterPro"/>
</dbReference>
<feature type="transmembrane region" description="Helical" evidence="9">
    <location>
        <begin position="43"/>
        <end position="60"/>
    </location>
</feature>
<keyword evidence="2" id="KW-0813">Transport</keyword>
<dbReference type="PANTHER" id="PTHR11384:SF59">
    <property type="entry name" value="LYSOSOMAL COBALAMIN TRANSPORTER ABCD4"/>
    <property type="match status" value="1"/>
</dbReference>
<keyword evidence="7 9" id="KW-1133">Transmembrane helix</keyword>
<keyword evidence="5" id="KW-0547">Nucleotide-binding</keyword>
<evidence type="ECO:0000256" key="8">
    <source>
        <dbReference type="ARBA" id="ARBA00023136"/>
    </source>
</evidence>
<organism evidence="12 13">
    <name type="scientific">Achromobacter aloeverae</name>
    <dbReference type="NCBI Taxonomy" id="1750518"/>
    <lineage>
        <taxon>Bacteria</taxon>
        <taxon>Pseudomonadati</taxon>
        <taxon>Pseudomonadota</taxon>
        <taxon>Betaproteobacteria</taxon>
        <taxon>Burkholderiales</taxon>
        <taxon>Alcaligenaceae</taxon>
        <taxon>Achromobacter</taxon>
    </lineage>
</organism>
<dbReference type="PANTHER" id="PTHR11384">
    <property type="entry name" value="ATP-BINDING CASSETTE, SUB-FAMILY D MEMBER"/>
    <property type="match status" value="1"/>
</dbReference>
<proteinExistence type="predicted"/>